<accession>A0A9K3KXI8</accession>
<protein>
    <submittedName>
        <fullName evidence="1">Uncharacterized protein</fullName>
    </submittedName>
</protein>
<evidence type="ECO:0000313" key="1">
    <source>
        <dbReference type="EMBL" id="KAG7351046.1"/>
    </source>
</evidence>
<comment type="caution">
    <text evidence="1">The sequence shown here is derived from an EMBL/GenBank/DDBJ whole genome shotgun (WGS) entry which is preliminary data.</text>
</comment>
<keyword evidence="2" id="KW-1185">Reference proteome</keyword>
<dbReference type="Proteomes" id="UP000693970">
    <property type="component" value="Unassembled WGS sequence"/>
</dbReference>
<reference evidence="1" key="1">
    <citation type="journal article" date="2021" name="Sci. Rep.">
        <title>Diploid genomic architecture of Nitzschia inconspicua, an elite biomass production diatom.</title>
        <authorList>
            <person name="Oliver A."/>
            <person name="Podell S."/>
            <person name="Pinowska A."/>
            <person name="Traller J.C."/>
            <person name="Smith S.R."/>
            <person name="McClure R."/>
            <person name="Beliaev A."/>
            <person name="Bohutskyi P."/>
            <person name="Hill E.A."/>
            <person name="Rabines A."/>
            <person name="Zheng H."/>
            <person name="Allen L.Z."/>
            <person name="Kuo A."/>
            <person name="Grigoriev I.V."/>
            <person name="Allen A.E."/>
            <person name="Hazlebeck D."/>
            <person name="Allen E.E."/>
        </authorList>
    </citation>
    <scope>NUCLEOTIDE SEQUENCE</scope>
    <source>
        <strain evidence="1">Hildebrandi</strain>
    </source>
</reference>
<name>A0A9K3KXI8_9STRA</name>
<organism evidence="1 2">
    <name type="scientific">Nitzschia inconspicua</name>
    <dbReference type="NCBI Taxonomy" id="303405"/>
    <lineage>
        <taxon>Eukaryota</taxon>
        <taxon>Sar</taxon>
        <taxon>Stramenopiles</taxon>
        <taxon>Ochrophyta</taxon>
        <taxon>Bacillariophyta</taxon>
        <taxon>Bacillariophyceae</taxon>
        <taxon>Bacillariophycidae</taxon>
        <taxon>Bacillariales</taxon>
        <taxon>Bacillariaceae</taxon>
        <taxon>Nitzschia</taxon>
    </lineage>
</organism>
<proteinExistence type="predicted"/>
<dbReference type="AlphaFoldDB" id="A0A9K3KXI8"/>
<sequence>MLAGPKGAMVLPSTDDAPKVTKEILGKAFELTIHHPTIGPKICNEWITVDTFIDAIGAADIIDTSIVMTPDC</sequence>
<gene>
    <name evidence="1" type="ORF">IV203_010406</name>
</gene>
<evidence type="ECO:0000313" key="2">
    <source>
        <dbReference type="Proteomes" id="UP000693970"/>
    </source>
</evidence>
<reference evidence="1" key="2">
    <citation type="submission" date="2021-04" db="EMBL/GenBank/DDBJ databases">
        <authorList>
            <person name="Podell S."/>
        </authorList>
    </citation>
    <scope>NUCLEOTIDE SEQUENCE</scope>
    <source>
        <strain evidence="1">Hildebrandi</strain>
    </source>
</reference>
<dbReference type="EMBL" id="JAGRRH010000018">
    <property type="protein sequence ID" value="KAG7351046.1"/>
    <property type="molecule type" value="Genomic_DNA"/>
</dbReference>